<comment type="similarity">
    <text evidence="7 8">Belongs to the PINc/VapC protein family.</text>
</comment>
<dbReference type="EC" id="3.1.-.-" evidence="8"/>
<dbReference type="EMBL" id="JARWAI010000004">
    <property type="protein sequence ID" value="MDR5874593.1"/>
    <property type="molecule type" value="Genomic_DNA"/>
</dbReference>
<dbReference type="InterPro" id="IPR029060">
    <property type="entry name" value="PIN-like_dom_sf"/>
</dbReference>
<sequence>MLVDTDVLIWNLRGNTAAAECLDDLPGFSLSAVSYMELVQGMRNKQELNQLRQALHYWQAKIVHLDEGTSSRATFLVESYALRHNMQMADALIAATAMELGVPLLTANDRHYRHIDGLALDIFRPA</sequence>
<dbReference type="Gene3D" id="3.40.50.1010">
    <property type="entry name" value="5'-nuclease"/>
    <property type="match status" value="1"/>
</dbReference>
<keyword evidence="11" id="KW-1185">Reference proteome</keyword>
<protein>
    <recommendedName>
        <fullName evidence="8">Ribonuclease VapC</fullName>
        <shortName evidence="8">RNase VapC</shortName>
        <ecNumber evidence="8">3.1.-.-</ecNumber>
    </recommendedName>
    <alternativeName>
        <fullName evidence="8">Toxin VapC</fullName>
    </alternativeName>
</protein>
<dbReference type="InterPro" id="IPR022907">
    <property type="entry name" value="VapC_family"/>
</dbReference>
<evidence type="ECO:0000256" key="1">
    <source>
        <dbReference type="ARBA" id="ARBA00001946"/>
    </source>
</evidence>
<comment type="caution">
    <text evidence="10">The sequence shown here is derived from an EMBL/GenBank/DDBJ whole genome shotgun (WGS) entry which is preliminary data.</text>
</comment>
<gene>
    <name evidence="8" type="primary">vapC</name>
    <name evidence="10" type="ORF">QC815_06605</name>
</gene>
<dbReference type="InterPro" id="IPR050556">
    <property type="entry name" value="Type_II_TA_system_RNase"/>
</dbReference>
<evidence type="ECO:0000256" key="6">
    <source>
        <dbReference type="ARBA" id="ARBA00022842"/>
    </source>
</evidence>
<proteinExistence type="inferred from homology"/>
<evidence type="ECO:0000259" key="9">
    <source>
        <dbReference type="Pfam" id="PF01850"/>
    </source>
</evidence>
<dbReference type="PANTHER" id="PTHR33653">
    <property type="entry name" value="RIBONUCLEASE VAPC2"/>
    <property type="match status" value="1"/>
</dbReference>
<organism evidence="10 11">
    <name type="scientific">Vreelandella gomseomensis</name>
    <dbReference type="NCBI Taxonomy" id="370766"/>
    <lineage>
        <taxon>Bacteria</taxon>
        <taxon>Pseudomonadati</taxon>
        <taxon>Pseudomonadota</taxon>
        <taxon>Gammaproteobacteria</taxon>
        <taxon>Oceanospirillales</taxon>
        <taxon>Halomonadaceae</taxon>
        <taxon>Vreelandella</taxon>
    </lineage>
</organism>
<keyword evidence="2 8" id="KW-1277">Toxin-antitoxin system</keyword>
<accession>A0ABU1GAW5</accession>
<evidence type="ECO:0000256" key="4">
    <source>
        <dbReference type="ARBA" id="ARBA00022723"/>
    </source>
</evidence>
<evidence type="ECO:0000256" key="5">
    <source>
        <dbReference type="ARBA" id="ARBA00022801"/>
    </source>
</evidence>
<keyword evidence="5 8" id="KW-0378">Hydrolase</keyword>
<dbReference type="InterPro" id="IPR002716">
    <property type="entry name" value="PIN_dom"/>
</dbReference>
<dbReference type="CDD" id="cd18741">
    <property type="entry name" value="PIN_VapC4-5_FitB-like"/>
    <property type="match status" value="1"/>
</dbReference>
<dbReference type="HAMAP" id="MF_00265">
    <property type="entry name" value="VapC_Nob1"/>
    <property type="match status" value="1"/>
</dbReference>
<name>A0ABU1GAW5_9GAMM</name>
<evidence type="ECO:0000313" key="10">
    <source>
        <dbReference type="EMBL" id="MDR5874593.1"/>
    </source>
</evidence>
<feature type="domain" description="PIN" evidence="9">
    <location>
        <begin position="1"/>
        <end position="116"/>
    </location>
</feature>
<evidence type="ECO:0000256" key="2">
    <source>
        <dbReference type="ARBA" id="ARBA00022649"/>
    </source>
</evidence>
<dbReference type="PANTHER" id="PTHR33653:SF1">
    <property type="entry name" value="RIBONUCLEASE VAPC2"/>
    <property type="match status" value="1"/>
</dbReference>
<keyword evidence="3 8" id="KW-0540">Nuclease</keyword>
<feature type="binding site" evidence="8">
    <location>
        <position position="90"/>
    </location>
    <ligand>
        <name>Mg(2+)</name>
        <dbReference type="ChEBI" id="CHEBI:18420"/>
    </ligand>
</feature>
<evidence type="ECO:0000313" key="11">
    <source>
        <dbReference type="Proteomes" id="UP001269267"/>
    </source>
</evidence>
<feature type="binding site" evidence="8">
    <location>
        <position position="4"/>
    </location>
    <ligand>
        <name>Mg(2+)</name>
        <dbReference type="ChEBI" id="CHEBI:18420"/>
    </ligand>
</feature>
<dbReference type="RefSeq" id="WP_309767615.1">
    <property type="nucleotide sequence ID" value="NZ_JARWAI010000004.1"/>
</dbReference>
<comment type="cofactor">
    <cofactor evidence="1 8">
        <name>Mg(2+)</name>
        <dbReference type="ChEBI" id="CHEBI:18420"/>
    </cofactor>
</comment>
<keyword evidence="4 8" id="KW-0479">Metal-binding</keyword>
<comment type="function">
    <text evidence="8">Toxic component of a toxin-antitoxin (TA) system. An RNase.</text>
</comment>
<dbReference type="Proteomes" id="UP001269267">
    <property type="component" value="Unassembled WGS sequence"/>
</dbReference>
<evidence type="ECO:0000256" key="7">
    <source>
        <dbReference type="ARBA" id="ARBA00038093"/>
    </source>
</evidence>
<evidence type="ECO:0000256" key="8">
    <source>
        <dbReference type="HAMAP-Rule" id="MF_00265"/>
    </source>
</evidence>
<reference evidence="10 11" key="1">
    <citation type="submission" date="2023-04" db="EMBL/GenBank/DDBJ databases">
        <title>A long-awaited taxogenomic arrangement of the family Halomonadaceae.</title>
        <authorList>
            <person name="De La Haba R."/>
            <person name="Chuvochina M."/>
            <person name="Wittouck S."/>
            <person name="Arahal D.R."/>
            <person name="Sanchez-Porro C."/>
            <person name="Hugenholtz P."/>
            <person name="Ventosa A."/>
        </authorList>
    </citation>
    <scope>NUCLEOTIDE SEQUENCE [LARGE SCALE GENOMIC DNA]</scope>
    <source>
        <strain evidence="10 11">DSM 18042</strain>
    </source>
</reference>
<dbReference type="SUPFAM" id="SSF88723">
    <property type="entry name" value="PIN domain-like"/>
    <property type="match status" value="1"/>
</dbReference>
<dbReference type="Pfam" id="PF01850">
    <property type="entry name" value="PIN"/>
    <property type="match status" value="1"/>
</dbReference>
<evidence type="ECO:0000256" key="3">
    <source>
        <dbReference type="ARBA" id="ARBA00022722"/>
    </source>
</evidence>
<keyword evidence="8" id="KW-0800">Toxin</keyword>
<keyword evidence="6 8" id="KW-0460">Magnesium</keyword>